<dbReference type="InterPro" id="IPR053927">
    <property type="entry name" value="FlgK_helical"/>
</dbReference>
<dbReference type="Pfam" id="PF06429">
    <property type="entry name" value="Flg_bbr_C"/>
    <property type="match status" value="1"/>
</dbReference>
<comment type="subcellular location">
    <subcellularLocation>
        <location evidence="1">Bacterial flagellum</location>
    </subcellularLocation>
    <subcellularLocation>
        <location evidence="2">Secreted</location>
    </subcellularLocation>
</comment>
<keyword evidence="11" id="KW-1185">Reference proteome</keyword>
<feature type="domain" description="Flagellar hook-associated protein FlgK helical" evidence="9">
    <location>
        <begin position="92"/>
        <end position="318"/>
    </location>
</feature>
<dbReference type="PANTHER" id="PTHR30033">
    <property type="entry name" value="FLAGELLAR HOOK-ASSOCIATED PROTEIN 1"/>
    <property type="match status" value="1"/>
</dbReference>
<dbReference type="Pfam" id="PF00460">
    <property type="entry name" value="Flg_bb_rod"/>
    <property type="match status" value="1"/>
</dbReference>
<evidence type="ECO:0000259" key="7">
    <source>
        <dbReference type="Pfam" id="PF00460"/>
    </source>
</evidence>
<sequence length="648" mass="69317">MNLLNLGASGVSAARVNLETTSHNISNVNTDGYSRQVVSQKAALPQYNGFGFLGQGADIASVSRMFDQFVEVELRTSTSTISSLQAQQNALGTIDNMLTDSSTGIMASVQQFFTAMQTAAANPTSIATRQVVLSEAQALVDRFQTTNSQIEELRQNLRSSVDVSVNQINTLTENLAKINRQITILSDGSAKVPNDLLDQRDKLVVDLGKLVNVNVVQSDDGNYNVFLDSGQALVVGPSSSKLYTQTTQSSTKVMLDNQFTPDTQISYTDIRGGALQGYLQLLEQDIPRVQIDLGNLAVEFTDAVNRQHALGVDLTGQYQQAATQHYLDPATPSGPYMAQDGGLFQDLSQERLTAENATNITDEALAMQLAVAHMAVKVGNPAQLAMSSGVIATSQVSADGSITKPVISSVWQEAYLHQDNTTPFVGKEPNARLFDVLPPPATVQIPFDASTNPVFGTPTVSVAGYTATAISKSTTQQGVWEFELTSTAAPSQTVKLAFKAESLPLTGTQSLTIRARDPATDGVNGMDNSNMLAINSLQSKPILASTKTGTTSLLAKITDPGFTRTSTMEVFFAQTVSYVGSRGSITDVQLKAQQNLNLEVTKKKQGLSGVDLDEEAANLVKFQQAYQASSKVIQVAQETFQAILDAVA</sequence>
<dbReference type="SUPFAM" id="SSF64518">
    <property type="entry name" value="Phase 1 flagellin"/>
    <property type="match status" value="1"/>
</dbReference>
<name>A0ABV1M2A2_9NEIS</name>
<evidence type="ECO:0000256" key="4">
    <source>
        <dbReference type="ARBA" id="ARBA00016244"/>
    </source>
</evidence>
<keyword evidence="5" id="KW-0964">Secreted</keyword>
<dbReference type="PANTHER" id="PTHR30033:SF1">
    <property type="entry name" value="FLAGELLAR HOOK-ASSOCIATED PROTEIN 1"/>
    <property type="match status" value="1"/>
</dbReference>
<gene>
    <name evidence="10" type="primary">flgK</name>
    <name evidence="10" type="ORF">ABNW52_02435</name>
</gene>
<feature type="domain" description="Flagellar basal body rod protein N-terminal" evidence="7">
    <location>
        <begin position="4"/>
        <end position="33"/>
    </location>
</feature>
<organism evidence="10 11">
    <name type="scientific">Vogesella oryzagri</name>
    <dbReference type="NCBI Taxonomy" id="3160864"/>
    <lineage>
        <taxon>Bacteria</taxon>
        <taxon>Pseudomonadati</taxon>
        <taxon>Pseudomonadota</taxon>
        <taxon>Betaproteobacteria</taxon>
        <taxon>Neisseriales</taxon>
        <taxon>Chromobacteriaceae</taxon>
        <taxon>Vogesella</taxon>
    </lineage>
</organism>
<evidence type="ECO:0000259" key="9">
    <source>
        <dbReference type="Pfam" id="PF22638"/>
    </source>
</evidence>
<reference evidence="10" key="1">
    <citation type="submission" date="2024-06" db="EMBL/GenBank/DDBJ databases">
        <title>Genome sequence of Vogesella sp. MAHUQ-64.</title>
        <authorList>
            <person name="Huq M.A."/>
        </authorList>
    </citation>
    <scope>NUCLEOTIDE SEQUENCE</scope>
    <source>
        <strain evidence="10">MAHUQ-64</strain>
    </source>
</reference>
<evidence type="ECO:0000256" key="1">
    <source>
        <dbReference type="ARBA" id="ARBA00004365"/>
    </source>
</evidence>
<keyword evidence="10" id="KW-0969">Cilium</keyword>
<dbReference type="EMBL" id="JBEFLD010000001">
    <property type="protein sequence ID" value="MEQ6289465.1"/>
    <property type="molecule type" value="Genomic_DNA"/>
</dbReference>
<dbReference type="PRINTS" id="PR01005">
    <property type="entry name" value="FLGHOOKAP1"/>
</dbReference>
<dbReference type="Proteomes" id="UP001433638">
    <property type="component" value="Unassembled WGS sequence"/>
</dbReference>
<dbReference type="NCBIfam" id="TIGR02492">
    <property type="entry name" value="flgK_ends"/>
    <property type="match status" value="1"/>
</dbReference>
<accession>A0ABV1M2A2</accession>
<feature type="domain" description="Flagellar basal-body/hook protein C-terminal" evidence="8">
    <location>
        <begin position="608"/>
        <end position="645"/>
    </location>
</feature>
<protein>
    <recommendedName>
        <fullName evidence="4">Flagellar hook-associated protein 1</fullName>
    </recommendedName>
</protein>
<keyword evidence="10" id="KW-0282">Flagellum</keyword>
<evidence type="ECO:0000256" key="3">
    <source>
        <dbReference type="ARBA" id="ARBA00009677"/>
    </source>
</evidence>
<dbReference type="RefSeq" id="WP_349583516.1">
    <property type="nucleotide sequence ID" value="NZ_JBEFLD010000001.1"/>
</dbReference>
<keyword evidence="10" id="KW-0966">Cell projection</keyword>
<dbReference type="Pfam" id="PF22638">
    <property type="entry name" value="FlgK_D1"/>
    <property type="match status" value="1"/>
</dbReference>
<evidence type="ECO:0000256" key="2">
    <source>
        <dbReference type="ARBA" id="ARBA00004613"/>
    </source>
</evidence>
<proteinExistence type="inferred from homology"/>
<comment type="caution">
    <text evidence="10">The sequence shown here is derived from an EMBL/GenBank/DDBJ whole genome shotgun (WGS) entry which is preliminary data.</text>
</comment>
<dbReference type="InterPro" id="IPR001444">
    <property type="entry name" value="Flag_bb_rod_N"/>
</dbReference>
<evidence type="ECO:0000259" key="8">
    <source>
        <dbReference type="Pfam" id="PF06429"/>
    </source>
</evidence>
<evidence type="ECO:0000256" key="6">
    <source>
        <dbReference type="ARBA" id="ARBA00023143"/>
    </source>
</evidence>
<comment type="similarity">
    <text evidence="3">Belongs to the flagella basal body rod proteins family.</text>
</comment>
<evidence type="ECO:0000256" key="5">
    <source>
        <dbReference type="ARBA" id="ARBA00022525"/>
    </source>
</evidence>
<dbReference type="InterPro" id="IPR002371">
    <property type="entry name" value="FlgK"/>
</dbReference>
<keyword evidence="6" id="KW-0975">Bacterial flagellum</keyword>
<evidence type="ECO:0000313" key="10">
    <source>
        <dbReference type="EMBL" id="MEQ6289465.1"/>
    </source>
</evidence>
<dbReference type="InterPro" id="IPR010930">
    <property type="entry name" value="Flg_bb/hook_C_dom"/>
</dbReference>
<evidence type="ECO:0000313" key="11">
    <source>
        <dbReference type="Proteomes" id="UP001433638"/>
    </source>
</evidence>